<keyword evidence="1" id="KW-0732">Signal</keyword>
<dbReference type="Proteomes" id="UP000780801">
    <property type="component" value="Unassembled WGS sequence"/>
</dbReference>
<sequence length="61" mass="6668">MQIKIVLLATLLASAVLANGNFVCRSFNIESGCDGKYICVNAYANCKVNDDKDVDCDCYIK</sequence>
<gene>
    <name evidence="2" type="ORF">BGW38_006393</name>
</gene>
<feature type="signal peptide" evidence="1">
    <location>
        <begin position="1"/>
        <end position="18"/>
    </location>
</feature>
<evidence type="ECO:0000313" key="2">
    <source>
        <dbReference type="EMBL" id="KAF9584458.1"/>
    </source>
</evidence>
<keyword evidence="3" id="KW-1185">Reference proteome</keyword>
<dbReference type="EMBL" id="JAABOA010000408">
    <property type="protein sequence ID" value="KAF9584458.1"/>
    <property type="molecule type" value="Genomic_DNA"/>
</dbReference>
<protein>
    <submittedName>
        <fullName evidence="2">Uncharacterized protein</fullName>
    </submittedName>
</protein>
<feature type="chain" id="PRO_5040116985" evidence="1">
    <location>
        <begin position="19"/>
        <end position="61"/>
    </location>
</feature>
<evidence type="ECO:0000313" key="3">
    <source>
        <dbReference type="Proteomes" id="UP000780801"/>
    </source>
</evidence>
<reference evidence="2" key="1">
    <citation type="journal article" date="2020" name="Fungal Divers.">
        <title>Resolving the Mortierellaceae phylogeny through synthesis of multi-gene phylogenetics and phylogenomics.</title>
        <authorList>
            <person name="Vandepol N."/>
            <person name="Liber J."/>
            <person name="Desiro A."/>
            <person name="Na H."/>
            <person name="Kennedy M."/>
            <person name="Barry K."/>
            <person name="Grigoriev I.V."/>
            <person name="Miller A.N."/>
            <person name="O'Donnell K."/>
            <person name="Stajich J.E."/>
            <person name="Bonito G."/>
        </authorList>
    </citation>
    <scope>NUCLEOTIDE SEQUENCE</scope>
    <source>
        <strain evidence="2">KOD1015</strain>
    </source>
</reference>
<organism evidence="2 3">
    <name type="scientific">Lunasporangiospora selenospora</name>
    <dbReference type="NCBI Taxonomy" id="979761"/>
    <lineage>
        <taxon>Eukaryota</taxon>
        <taxon>Fungi</taxon>
        <taxon>Fungi incertae sedis</taxon>
        <taxon>Mucoromycota</taxon>
        <taxon>Mortierellomycotina</taxon>
        <taxon>Mortierellomycetes</taxon>
        <taxon>Mortierellales</taxon>
        <taxon>Mortierellaceae</taxon>
        <taxon>Lunasporangiospora</taxon>
    </lineage>
</organism>
<comment type="caution">
    <text evidence="2">The sequence shown here is derived from an EMBL/GenBank/DDBJ whole genome shotgun (WGS) entry which is preliminary data.</text>
</comment>
<proteinExistence type="predicted"/>
<feature type="non-terminal residue" evidence="2">
    <location>
        <position position="61"/>
    </location>
</feature>
<accession>A0A9P6FZI2</accession>
<dbReference type="AlphaFoldDB" id="A0A9P6FZI2"/>
<evidence type="ECO:0000256" key="1">
    <source>
        <dbReference type="SAM" id="SignalP"/>
    </source>
</evidence>
<name>A0A9P6FZI2_9FUNG</name>